<name>A0A919B2Y1_9ACTN</name>
<keyword evidence="2" id="KW-1185">Reference proteome</keyword>
<reference evidence="1" key="2">
    <citation type="submission" date="2020-09" db="EMBL/GenBank/DDBJ databases">
        <authorList>
            <person name="Sun Q."/>
            <person name="Ohkuma M."/>
        </authorList>
    </citation>
    <scope>NUCLEOTIDE SEQUENCE</scope>
    <source>
        <strain evidence="1">JCM 4059</strain>
    </source>
</reference>
<dbReference type="AlphaFoldDB" id="A0A919B2Y1"/>
<proteinExistence type="predicted"/>
<organism evidence="1 2">
    <name type="scientific">Streptomyces mashuensis</name>
    <dbReference type="NCBI Taxonomy" id="33904"/>
    <lineage>
        <taxon>Bacteria</taxon>
        <taxon>Bacillati</taxon>
        <taxon>Actinomycetota</taxon>
        <taxon>Actinomycetes</taxon>
        <taxon>Kitasatosporales</taxon>
        <taxon>Streptomycetaceae</taxon>
        <taxon>Streptomyces</taxon>
    </lineage>
</organism>
<gene>
    <name evidence="1" type="ORF">GCM10010218_24480</name>
</gene>
<dbReference type="Proteomes" id="UP000638313">
    <property type="component" value="Unassembled WGS sequence"/>
</dbReference>
<evidence type="ECO:0000313" key="2">
    <source>
        <dbReference type="Proteomes" id="UP000638313"/>
    </source>
</evidence>
<reference evidence="1" key="1">
    <citation type="journal article" date="2014" name="Int. J. Syst. Evol. Microbiol.">
        <title>Complete genome sequence of Corynebacterium casei LMG S-19264T (=DSM 44701T), isolated from a smear-ripened cheese.</title>
        <authorList>
            <consortium name="US DOE Joint Genome Institute (JGI-PGF)"/>
            <person name="Walter F."/>
            <person name="Albersmeier A."/>
            <person name="Kalinowski J."/>
            <person name="Ruckert C."/>
        </authorList>
    </citation>
    <scope>NUCLEOTIDE SEQUENCE</scope>
    <source>
        <strain evidence="1">JCM 4059</strain>
    </source>
</reference>
<protein>
    <submittedName>
        <fullName evidence="1">Uncharacterized protein</fullName>
    </submittedName>
</protein>
<accession>A0A919B2Y1</accession>
<dbReference type="EMBL" id="BNBD01000004">
    <property type="protein sequence ID" value="GHF42439.1"/>
    <property type="molecule type" value="Genomic_DNA"/>
</dbReference>
<comment type="caution">
    <text evidence="1">The sequence shown here is derived from an EMBL/GenBank/DDBJ whole genome shotgun (WGS) entry which is preliminary data.</text>
</comment>
<evidence type="ECO:0000313" key="1">
    <source>
        <dbReference type="EMBL" id="GHF42439.1"/>
    </source>
</evidence>
<sequence length="59" mass="6642">MMPAVPSYDRRPLCRSASCPRCNRSVRVSRCRTAAREVCGWCGNEFSPLARVERAGVLR</sequence>